<evidence type="ECO:0000313" key="3">
    <source>
        <dbReference type="EMBL" id="GAA2177202.1"/>
    </source>
</evidence>
<dbReference type="PROSITE" id="PS51257">
    <property type="entry name" value="PROKAR_LIPOPROTEIN"/>
    <property type="match status" value="1"/>
</dbReference>
<protein>
    <recommendedName>
        <fullName evidence="5">Lipoprotein</fullName>
    </recommendedName>
</protein>
<evidence type="ECO:0008006" key="5">
    <source>
        <dbReference type="Google" id="ProtNLM"/>
    </source>
</evidence>
<dbReference type="Proteomes" id="UP001500974">
    <property type="component" value="Unassembled WGS sequence"/>
</dbReference>
<proteinExistence type="predicted"/>
<evidence type="ECO:0000256" key="2">
    <source>
        <dbReference type="SAM" id="SignalP"/>
    </source>
</evidence>
<feature type="chain" id="PRO_5045980092" description="Lipoprotein" evidence="2">
    <location>
        <begin position="23"/>
        <end position="145"/>
    </location>
</feature>
<accession>A0ABN3B023</accession>
<name>A0ABN3B023_9MICC</name>
<reference evidence="3 4" key="1">
    <citation type="journal article" date="2019" name="Int. J. Syst. Evol. Microbiol.">
        <title>The Global Catalogue of Microorganisms (GCM) 10K type strain sequencing project: providing services to taxonomists for standard genome sequencing and annotation.</title>
        <authorList>
            <consortium name="The Broad Institute Genomics Platform"/>
            <consortium name="The Broad Institute Genome Sequencing Center for Infectious Disease"/>
            <person name="Wu L."/>
            <person name="Ma J."/>
        </authorList>
    </citation>
    <scope>NUCLEOTIDE SEQUENCE [LARGE SCALE GENOMIC DNA]</scope>
    <source>
        <strain evidence="3 4">JCM 14917</strain>
    </source>
</reference>
<keyword evidence="2" id="KW-0732">Signal</keyword>
<gene>
    <name evidence="3" type="ORF">GCM10009784_26890</name>
</gene>
<feature type="signal peptide" evidence="2">
    <location>
        <begin position="1"/>
        <end position="22"/>
    </location>
</feature>
<evidence type="ECO:0000256" key="1">
    <source>
        <dbReference type="SAM" id="MobiDB-lite"/>
    </source>
</evidence>
<sequence length="145" mass="15194">MKMGLLAVAAASVIILSGCASAAESAMPTPEATPTETTPPADGGSYSTLKQLQQAYVAAGGDCSELVQRNSVSLAAESGDCNDQTVISTYISTADLSELIQTNKALNEEYDLESDSVWLTGQNWIINSPDAVEMQEKLGGRLVSF</sequence>
<feature type="region of interest" description="Disordered" evidence="1">
    <location>
        <begin position="26"/>
        <end position="45"/>
    </location>
</feature>
<evidence type="ECO:0000313" key="4">
    <source>
        <dbReference type="Proteomes" id="UP001500974"/>
    </source>
</evidence>
<dbReference type="RefSeq" id="WP_346028579.1">
    <property type="nucleotide sequence ID" value="NZ_BAAAON010000003.1"/>
</dbReference>
<comment type="caution">
    <text evidence="3">The sequence shown here is derived from an EMBL/GenBank/DDBJ whole genome shotgun (WGS) entry which is preliminary data.</text>
</comment>
<feature type="compositionally biased region" description="Low complexity" evidence="1">
    <location>
        <begin position="26"/>
        <end position="41"/>
    </location>
</feature>
<dbReference type="EMBL" id="BAAAON010000003">
    <property type="protein sequence ID" value="GAA2177202.1"/>
    <property type="molecule type" value="Genomic_DNA"/>
</dbReference>
<keyword evidence="4" id="KW-1185">Reference proteome</keyword>
<organism evidence="3 4">
    <name type="scientific">Arthrobacter parietis</name>
    <dbReference type="NCBI Taxonomy" id="271434"/>
    <lineage>
        <taxon>Bacteria</taxon>
        <taxon>Bacillati</taxon>
        <taxon>Actinomycetota</taxon>
        <taxon>Actinomycetes</taxon>
        <taxon>Micrococcales</taxon>
        <taxon>Micrococcaceae</taxon>
        <taxon>Arthrobacter</taxon>
    </lineage>
</organism>